<comment type="caution">
    <text evidence="1">The sequence shown here is derived from an EMBL/GenBank/DDBJ whole genome shotgun (WGS) entry which is preliminary data.</text>
</comment>
<gene>
    <name evidence="1" type="ORF">OPV22_025082</name>
</gene>
<evidence type="ECO:0000313" key="2">
    <source>
        <dbReference type="Proteomes" id="UP001222027"/>
    </source>
</evidence>
<organism evidence="1 2">
    <name type="scientific">Ensete ventricosum</name>
    <name type="common">Abyssinian banana</name>
    <name type="synonym">Musa ensete</name>
    <dbReference type="NCBI Taxonomy" id="4639"/>
    <lineage>
        <taxon>Eukaryota</taxon>
        <taxon>Viridiplantae</taxon>
        <taxon>Streptophyta</taxon>
        <taxon>Embryophyta</taxon>
        <taxon>Tracheophyta</taxon>
        <taxon>Spermatophyta</taxon>
        <taxon>Magnoliopsida</taxon>
        <taxon>Liliopsida</taxon>
        <taxon>Zingiberales</taxon>
        <taxon>Musaceae</taxon>
        <taxon>Ensete</taxon>
    </lineage>
</organism>
<dbReference type="Proteomes" id="UP001222027">
    <property type="component" value="Unassembled WGS sequence"/>
</dbReference>
<dbReference type="EMBL" id="JAQQAF010000007">
    <property type="protein sequence ID" value="KAJ8470739.1"/>
    <property type="molecule type" value="Genomic_DNA"/>
</dbReference>
<name>A0AAV8QC05_ENSVE</name>
<dbReference type="AlphaFoldDB" id="A0AAV8QC05"/>
<sequence length="104" mass="11609">MEANVASSSSSTFASRTLLLAVCGARINISKKGTNPHHRRHSFPIVNPPGCHRVLRKFKAHNVSVGNFAVPLQCAAFGSKRRTKFYKTIRALAISWESMPRFKR</sequence>
<reference evidence="1 2" key="1">
    <citation type="submission" date="2022-12" db="EMBL/GenBank/DDBJ databases">
        <title>Chromosome-scale assembly of the Ensete ventricosum genome.</title>
        <authorList>
            <person name="Dussert Y."/>
            <person name="Stocks J."/>
            <person name="Wendawek A."/>
            <person name="Woldeyes F."/>
            <person name="Nichols R.A."/>
            <person name="Borrell J.S."/>
        </authorList>
    </citation>
    <scope>NUCLEOTIDE SEQUENCE [LARGE SCALE GENOMIC DNA]</scope>
    <source>
        <strain evidence="2">cv. Maze</strain>
        <tissue evidence="1">Seeds</tissue>
    </source>
</reference>
<evidence type="ECO:0000313" key="1">
    <source>
        <dbReference type="EMBL" id="KAJ8470739.1"/>
    </source>
</evidence>
<protein>
    <submittedName>
        <fullName evidence="1">Uncharacterized protein</fullName>
    </submittedName>
</protein>
<proteinExistence type="predicted"/>
<accession>A0AAV8QC05</accession>
<keyword evidence="2" id="KW-1185">Reference proteome</keyword>